<dbReference type="EMBL" id="JAPXFL010000007">
    <property type="protein sequence ID" value="KAK9504603.1"/>
    <property type="molecule type" value="Genomic_DNA"/>
</dbReference>
<dbReference type="GO" id="GO:0019781">
    <property type="term" value="F:NEDD8 activating enzyme activity"/>
    <property type="evidence" value="ECO:0007669"/>
    <property type="project" value="UniProtKB-UniRule"/>
</dbReference>
<dbReference type="InterPro" id="IPR000594">
    <property type="entry name" value="ThiF_NAD_FAD-bd"/>
</dbReference>
<dbReference type="InterPro" id="IPR035985">
    <property type="entry name" value="Ubiquitin-activating_enz"/>
</dbReference>
<evidence type="ECO:0000256" key="11">
    <source>
        <dbReference type="RuleBase" id="RU368009"/>
    </source>
</evidence>
<evidence type="ECO:0000313" key="13">
    <source>
        <dbReference type="EMBL" id="KAK9504603.1"/>
    </source>
</evidence>
<evidence type="ECO:0000256" key="2">
    <source>
        <dbReference type="ARBA" id="ARBA00006310"/>
    </source>
</evidence>
<dbReference type="Pfam" id="PF08825">
    <property type="entry name" value="E2_bind"/>
    <property type="match status" value="1"/>
</dbReference>
<protein>
    <recommendedName>
        <fullName evidence="3 11">NEDD8-activating enzyme E1 catalytic subunit</fullName>
        <ecNumber evidence="8 11">6.2.1.64</ecNumber>
    </recommendedName>
</protein>
<evidence type="ECO:0000256" key="1">
    <source>
        <dbReference type="ARBA" id="ARBA00005032"/>
    </source>
</evidence>
<dbReference type="Gene3D" id="1.10.10.520">
    <property type="entry name" value="Ubiquitin activating enzymes (Uba3). Chain: B, domain 2"/>
    <property type="match status" value="1"/>
</dbReference>
<evidence type="ECO:0000256" key="3">
    <source>
        <dbReference type="ARBA" id="ARBA00015203"/>
    </source>
</evidence>
<dbReference type="InterPro" id="IPR014929">
    <property type="entry name" value="E2-binding"/>
</dbReference>
<evidence type="ECO:0000256" key="4">
    <source>
        <dbReference type="ARBA" id="ARBA00022598"/>
    </source>
</evidence>
<evidence type="ECO:0000256" key="10">
    <source>
        <dbReference type="PROSITE-ProRule" id="PRU10132"/>
    </source>
</evidence>
<accession>A0AAW1D656</accession>
<reference evidence="13 14" key="1">
    <citation type="submission" date="2022-12" db="EMBL/GenBank/DDBJ databases">
        <title>Chromosome-level genome assembly of true bugs.</title>
        <authorList>
            <person name="Ma L."/>
            <person name="Li H."/>
        </authorList>
    </citation>
    <scope>NUCLEOTIDE SEQUENCE [LARGE SCALE GENOMIC DNA]</scope>
    <source>
        <strain evidence="13">Lab_2022b</strain>
    </source>
</reference>
<keyword evidence="6 11" id="KW-0833">Ubl conjugation pathway</keyword>
<keyword evidence="7 11" id="KW-0067">ATP-binding</keyword>
<comment type="function">
    <text evidence="11">Catalytic subunit of the dimeric E1 enzyme, which activates NEDD8.</text>
</comment>
<name>A0AAW1D656_9HEMI</name>
<dbReference type="Gene3D" id="3.40.50.720">
    <property type="entry name" value="NAD(P)-binding Rossmann-like Domain"/>
    <property type="match status" value="1"/>
</dbReference>
<evidence type="ECO:0000256" key="8">
    <source>
        <dbReference type="ARBA" id="ARBA00023624"/>
    </source>
</evidence>
<dbReference type="PANTHER" id="PTHR10953">
    <property type="entry name" value="UBIQUITIN-ACTIVATING ENZYME E1"/>
    <property type="match status" value="1"/>
</dbReference>
<dbReference type="Proteomes" id="UP001461498">
    <property type="component" value="Unassembled WGS sequence"/>
</dbReference>
<dbReference type="EC" id="6.2.1.64" evidence="8 11"/>
<dbReference type="AlphaFoldDB" id="A0AAW1D656"/>
<keyword evidence="4 11" id="KW-0436">Ligase</keyword>
<dbReference type="Gene3D" id="3.10.290.20">
    <property type="entry name" value="Ubiquitin-like 2 activating enzyme e1b. Chain: B, domain 3"/>
    <property type="match status" value="1"/>
</dbReference>
<dbReference type="FunFam" id="3.10.290.20:FF:000001">
    <property type="entry name" value="NEDD8-activating enzyme E1 catalytic subunit, variant"/>
    <property type="match status" value="1"/>
</dbReference>
<evidence type="ECO:0000259" key="12">
    <source>
        <dbReference type="SMART" id="SM01181"/>
    </source>
</evidence>
<keyword evidence="14" id="KW-1185">Reference proteome</keyword>
<gene>
    <name evidence="13" type="ORF">O3M35_010904</name>
</gene>
<sequence>MDSPMNDRNGEQILPGRWNHLRKILERPGPFCHPDFEPSPEVLNFVSTSCKVLVIGAGGLGCELLKNLALMGFQQIHVIDMDTIDLSNLNRQFLFRRKDVGQSKAEVAAKFINSRVPGCKVVPHFKKIQDFDDEFYRQFHIVVCGLDSIVARRWINGMLLSLLVFDDDNELDQTSLIPMVDGGTEGFKGNVRVILPGISACVECTLDLFPPQITYPLCTIANTPRLPEHCIEYVKLIQWSKENPFDCQIDGDDPAHINWIYEKALERANQFNITGLTYRLTQGVVKNIIPAVASTNAVIAAACATEVFKIATSCCLPLDNYMVFNDVDGIYTYTYEAEKKSDCLACSSETKIIEVENGAIKLQQLIEQLCENVAFQMKNPGITTNIEGKNRTLYMPTVKSIEIQTRENLKKSLTELGLKCGSQLIVADITNPNTLIVGLKFADNNKMSVE</sequence>
<dbReference type="InterPro" id="IPR033127">
    <property type="entry name" value="UBQ-activ_enz_E1_Cys_AS"/>
</dbReference>
<evidence type="ECO:0000256" key="5">
    <source>
        <dbReference type="ARBA" id="ARBA00022741"/>
    </source>
</evidence>
<feature type="domain" description="E2 binding" evidence="12">
    <location>
        <begin position="353"/>
        <end position="442"/>
    </location>
</feature>
<dbReference type="Pfam" id="PF00899">
    <property type="entry name" value="ThiF"/>
    <property type="match status" value="1"/>
</dbReference>
<evidence type="ECO:0000256" key="9">
    <source>
        <dbReference type="ARBA" id="ARBA00024626"/>
    </source>
</evidence>
<comment type="caution">
    <text evidence="13">The sequence shown here is derived from an EMBL/GenBank/DDBJ whole genome shotgun (WGS) entry which is preliminary data.</text>
</comment>
<dbReference type="CDD" id="cd01488">
    <property type="entry name" value="Uba3_RUB"/>
    <property type="match status" value="1"/>
</dbReference>
<dbReference type="PANTHER" id="PTHR10953:SF6">
    <property type="entry name" value="NEDD8-ACTIVATING ENZYME E1 CATALYTIC SUBUNIT"/>
    <property type="match status" value="1"/>
</dbReference>
<evidence type="ECO:0000256" key="7">
    <source>
        <dbReference type="ARBA" id="ARBA00022840"/>
    </source>
</evidence>
<dbReference type="InterPro" id="IPR045886">
    <property type="entry name" value="ThiF/MoeB/HesA"/>
</dbReference>
<comment type="pathway">
    <text evidence="1 11">Protein modification; protein neddylation.</text>
</comment>
<proteinExistence type="inferred from homology"/>
<dbReference type="InterPro" id="IPR030468">
    <property type="entry name" value="Uba3_N"/>
</dbReference>
<evidence type="ECO:0000256" key="6">
    <source>
        <dbReference type="ARBA" id="ARBA00022786"/>
    </source>
</evidence>
<comment type="similarity">
    <text evidence="2 11">Belongs to the ubiquitin-activating E1 family. UBA3 subfamily.</text>
</comment>
<keyword evidence="5 11" id="KW-0547">Nucleotide-binding</keyword>
<comment type="catalytic activity">
    <reaction evidence="9 11">
        <text>ATP + [NEDD8 protein] + [E1 NEDD8-activating enzyme]-L-cysteine = AMP + diphosphate + [E1 NEDD8-activating enzyme]-S-[NEDD8 protein]-yl-L-cysteine.</text>
        <dbReference type="EC" id="6.2.1.64"/>
    </reaction>
</comment>
<organism evidence="13 14">
    <name type="scientific">Rhynocoris fuscipes</name>
    <dbReference type="NCBI Taxonomy" id="488301"/>
    <lineage>
        <taxon>Eukaryota</taxon>
        <taxon>Metazoa</taxon>
        <taxon>Ecdysozoa</taxon>
        <taxon>Arthropoda</taxon>
        <taxon>Hexapoda</taxon>
        <taxon>Insecta</taxon>
        <taxon>Pterygota</taxon>
        <taxon>Neoptera</taxon>
        <taxon>Paraneoptera</taxon>
        <taxon>Hemiptera</taxon>
        <taxon>Heteroptera</taxon>
        <taxon>Panheteroptera</taxon>
        <taxon>Cimicomorpha</taxon>
        <taxon>Reduviidae</taxon>
        <taxon>Harpactorinae</taxon>
        <taxon>Harpactorini</taxon>
        <taxon>Rhynocoris</taxon>
    </lineage>
</organism>
<dbReference type="GO" id="GO:0005634">
    <property type="term" value="C:nucleus"/>
    <property type="evidence" value="ECO:0007669"/>
    <property type="project" value="TreeGrafter"/>
</dbReference>
<evidence type="ECO:0000313" key="14">
    <source>
        <dbReference type="Proteomes" id="UP001461498"/>
    </source>
</evidence>
<dbReference type="PROSITE" id="PS00865">
    <property type="entry name" value="UBIQUITIN_ACTIVAT_2"/>
    <property type="match status" value="1"/>
</dbReference>
<dbReference type="GO" id="GO:0005737">
    <property type="term" value="C:cytoplasm"/>
    <property type="evidence" value="ECO:0007669"/>
    <property type="project" value="TreeGrafter"/>
</dbReference>
<dbReference type="GO" id="GO:0005524">
    <property type="term" value="F:ATP binding"/>
    <property type="evidence" value="ECO:0007669"/>
    <property type="project" value="UniProtKB-UniRule"/>
</dbReference>
<feature type="active site" description="Glycyl thioester intermediate" evidence="10">
    <location>
        <position position="218"/>
    </location>
</feature>
<dbReference type="SMART" id="SM01181">
    <property type="entry name" value="E2_bind"/>
    <property type="match status" value="1"/>
</dbReference>
<dbReference type="SUPFAM" id="SSF69572">
    <property type="entry name" value="Activating enzymes of the ubiquitin-like proteins"/>
    <property type="match status" value="1"/>
</dbReference>
<dbReference type="FunFam" id="1.10.10.520:FF:000001">
    <property type="entry name" value="NEDD8-activating enzyme E1 catalytic subunit"/>
    <property type="match status" value="1"/>
</dbReference>
<dbReference type="InterPro" id="IPR023318">
    <property type="entry name" value="Ub_act_enz_dom_a_sf"/>
</dbReference>
<dbReference type="GO" id="GO:0045116">
    <property type="term" value="P:protein neddylation"/>
    <property type="evidence" value="ECO:0007669"/>
    <property type="project" value="UniProtKB-UniRule"/>
</dbReference>